<organism evidence="2 3">
    <name type="scientific">Thermoactinomyces mirandus</name>
    <dbReference type="NCBI Taxonomy" id="2756294"/>
    <lineage>
        <taxon>Bacteria</taxon>
        <taxon>Bacillati</taxon>
        <taxon>Bacillota</taxon>
        <taxon>Bacilli</taxon>
        <taxon>Bacillales</taxon>
        <taxon>Thermoactinomycetaceae</taxon>
        <taxon>Thermoactinomyces</taxon>
    </lineage>
</organism>
<accession>A0A7W2ARM0</accession>
<dbReference type="SUPFAM" id="SSF55729">
    <property type="entry name" value="Acyl-CoA N-acyltransferases (Nat)"/>
    <property type="match status" value="1"/>
</dbReference>
<dbReference type="CDD" id="cd04301">
    <property type="entry name" value="NAT_SF"/>
    <property type="match status" value="1"/>
</dbReference>
<dbReference type="GO" id="GO:0016747">
    <property type="term" value="F:acyltransferase activity, transferring groups other than amino-acyl groups"/>
    <property type="evidence" value="ECO:0007669"/>
    <property type="project" value="InterPro"/>
</dbReference>
<proteinExistence type="predicted"/>
<dbReference type="PANTHER" id="PTHR43617:SF20">
    <property type="entry name" value="N-ALPHA-ACETYLTRANSFERASE RIMI"/>
    <property type="match status" value="1"/>
</dbReference>
<sequence length="153" mass="17494">MTIQTLSLQNNKELIQILSTQQAAYQVEAELIQAYNIPTLNETIESIRNCKETFIGIYEKEQLAGFLSYIQDPNQITICRLAVHPSFFRQGIASRLLNRVLNIAGITRWKVTTGKGNIPAIRCYEKHGFQLVEEIMTKEGIPIVRMLKKVDKK</sequence>
<protein>
    <submittedName>
        <fullName evidence="2">GNAT family N-acetyltransferase</fullName>
    </submittedName>
</protein>
<dbReference type="Gene3D" id="3.40.630.30">
    <property type="match status" value="1"/>
</dbReference>
<keyword evidence="2" id="KW-0808">Transferase</keyword>
<dbReference type="InterPro" id="IPR016181">
    <property type="entry name" value="Acyl_CoA_acyltransferase"/>
</dbReference>
<dbReference type="InterPro" id="IPR000182">
    <property type="entry name" value="GNAT_dom"/>
</dbReference>
<dbReference type="EMBL" id="JACEOL010000039">
    <property type="protein sequence ID" value="MBA4603124.1"/>
    <property type="molecule type" value="Genomic_DNA"/>
</dbReference>
<name>A0A7W2ARM0_9BACL</name>
<dbReference type="PANTHER" id="PTHR43617">
    <property type="entry name" value="L-AMINO ACID N-ACETYLTRANSFERASE"/>
    <property type="match status" value="1"/>
</dbReference>
<evidence type="ECO:0000259" key="1">
    <source>
        <dbReference type="PROSITE" id="PS51186"/>
    </source>
</evidence>
<dbReference type="RefSeq" id="WP_181741343.1">
    <property type="nucleotide sequence ID" value="NZ_JACEOL010000039.1"/>
</dbReference>
<dbReference type="PROSITE" id="PS51186">
    <property type="entry name" value="GNAT"/>
    <property type="match status" value="1"/>
</dbReference>
<dbReference type="AlphaFoldDB" id="A0A7W2ARM0"/>
<comment type="caution">
    <text evidence="2">The sequence shown here is derived from an EMBL/GenBank/DDBJ whole genome shotgun (WGS) entry which is preliminary data.</text>
</comment>
<dbReference type="InterPro" id="IPR050276">
    <property type="entry name" value="MshD_Acetyltransferase"/>
</dbReference>
<keyword evidence="3" id="KW-1185">Reference proteome</keyword>
<gene>
    <name evidence="2" type="ORF">H2C83_12510</name>
</gene>
<dbReference type="Proteomes" id="UP000538292">
    <property type="component" value="Unassembled WGS sequence"/>
</dbReference>
<dbReference type="Pfam" id="PF00583">
    <property type="entry name" value="Acetyltransf_1"/>
    <property type="match status" value="1"/>
</dbReference>
<reference evidence="2 3" key="1">
    <citation type="submission" date="2020-07" db="EMBL/GenBank/DDBJ databases">
        <title>Thermoactinomyces phylogeny.</title>
        <authorList>
            <person name="Dunlap C."/>
        </authorList>
    </citation>
    <scope>NUCLEOTIDE SEQUENCE [LARGE SCALE GENOMIC DNA]</scope>
    <source>
        <strain evidence="2 3">AMNI-1</strain>
    </source>
</reference>
<feature type="domain" description="N-acetyltransferase" evidence="1">
    <location>
        <begin position="1"/>
        <end position="151"/>
    </location>
</feature>
<evidence type="ECO:0000313" key="2">
    <source>
        <dbReference type="EMBL" id="MBA4603124.1"/>
    </source>
</evidence>
<evidence type="ECO:0000313" key="3">
    <source>
        <dbReference type="Proteomes" id="UP000538292"/>
    </source>
</evidence>